<comment type="similarity">
    <text evidence="2">Belongs to the NAF1 family.</text>
</comment>
<evidence type="ECO:0000256" key="6">
    <source>
        <dbReference type="ARBA" id="ARBA00022553"/>
    </source>
</evidence>
<feature type="compositionally biased region" description="Low complexity" evidence="9">
    <location>
        <begin position="306"/>
        <end position="321"/>
    </location>
</feature>
<dbReference type="SUPFAM" id="SSF50447">
    <property type="entry name" value="Translation proteins"/>
    <property type="match status" value="1"/>
</dbReference>
<evidence type="ECO:0000256" key="1">
    <source>
        <dbReference type="ARBA" id="ARBA00004123"/>
    </source>
</evidence>
<evidence type="ECO:0000256" key="3">
    <source>
        <dbReference type="ARBA" id="ARBA00021438"/>
    </source>
</evidence>
<feature type="compositionally biased region" description="Pro residues" evidence="9">
    <location>
        <begin position="389"/>
        <end position="401"/>
    </location>
</feature>
<accession>A0A267GF38</accession>
<dbReference type="InterPro" id="IPR007504">
    <property type="entry name" value="H/ACA_rnp_Gar1/Naf1"/>
</dbReference>
<dbReference type="GO" id="GO:0005732">
    <property type="term" value="C:sno(s)RNA-containing ribonucleoprotein complex"/>
    <property type="evidence" value="ECO:0007669"/>
    <property type="project" value="InterPro"/>
</dbReference>
<evidence type="ECO:0000256" key="4">
    <source>
        <dbReference type="ARBA" id="ARBA00022517"/>
    </source>
</evidence>
<feature type="region of interest" description="Disordered" evidence="9">
    <location>
        <begin position="40"/>
        <end position="117"/>
    </location>
</feature>
<feature type="compositionally biased region" description="Pro residues" evidence="9">
    <location>
        <begin position="410"/>
        <end position="420"/>
    </location>
</feature>
<comment type="caution">
    <text evidence="10">The sequence shown here is derived from an EMBL/GenBank/DDBJ whole genome shotgun (WGS) entry which is preliminary data.</text>
</comment>
<keyword evidence="8" id="KW-0539">Nucleus</keyword>
<dbReference type="InterPro" id="IPR038664">
    <property type="entry name" value="Gar1/Naf1_Cbf5-bd_sf"/>
</dbReference>
<dbReference type="PANTHER" id="PTHR31633">
    <property type="entry name" value="H/ACA RIBONUCLEOPROTEIN COMPLEX NON-CORE SUBUNIT NAF1"/>
    <property type="match status" value="1"/>
</dbReference>
<proteinExistence type="inferred from homology"/>
<evidence type="ECO:0000256" key="7">
    <source>
        <dbReference type="ARBA" id="ARBA00022884"/>
    </source>
</evidence>
<reference evidence="10 11" key="1">
    <citation type="submission" date="2017-06" db="EMBL/GenBank/DDBJ databases">
        <title>A platform for efficient transgenesis in Macrostomum lignano, a flatworm model organism for stem cell research.</title>
        <authorList>
            <person name="Berezikov E."/>
        </authorList>
    </citation>
    <scope>NUCLEOTIDE SEQUENCE [LARGE SCALE GENOMIC DNA]</scope>
    <source>
        <strain evidence="10">DV1</strain>
        <tissue evidence="10">Whole organism</tissue>
    </source>
</reference>
<name>A0A267GF38_9PLAT</name>
<evidence type="ECO:0000256" key="2">
    <source>
        <dbReference type="ARBA" id="ARBA00009801"/>
    </source>
</evidence>
<dbReference type="InterPro" id="IPR040309">
    <property type="entry name" value="Naf1"/>
</dbReference>
<dbReference type="GO" id="GO:0000493">
    <property type="term" value="P:box H/ACA snoRNP assembly"/>
    <property type="evidence" value="ECO:0007669"/>
    <property type="project" value="InterPro"/>
</dbReference>
<feature type="compositionally biased region" description="Acidic residues" evidence="9">
    <location>
        <begin position="71"/>
        <end position="80"/>
    </location>
</feature>
<feature type="region of interest" description="Disordered" evidence="9">
    <location>
        <begin position="258"/>
        <end position="529"/>
    </location>
</feature>
<dbReference type="GO" id="GO:0003723">
    <property type="term" value="F:RNA binding"/>
    <property type="evidence" value="ECO:0007669"/>
    <property type="project" value="UniProtKB-KW"/>
</dbReference>
<dbReference type="PANTHER" id="PTHR31633:SF1">
    <property type="entry name" value="H_ACA RIBONUCLEOPROTEIN COMPLEX NON-CORE SUBUNIT NAF1"/>
    <property type="match status" value="1"/>
</dbReference>
<dbReference type="GO" id="GO:0001522">
    <property type="term" value="P:pseudouridine synthesis"/>
    <property type="evidence" value="ECO:0007669"/>
    <property type="project" value="InterPro"/>
</dbReference>
<evidence type="ECO:0000256" key="8">
    <source>
        <dbReference type="ARBA" id="ARBA00023242"/>
    </source>
</evidence>
<keyword evidence="6" id="KW-0597">Phosphoprotein</keyword>
<feature type="compositionally biased region" description="Low complexity" evidence="9">
    <location>
        <begin position="281"/>
        <end position="296"/>
    </location>
</feature>
<dbReference type="Proteomes" id="UP000215902">
    <property type="component" value="Unassembled WGS sequence"/>
</dbReference>
<evidence type="ECO:0000256" key="5">
    <source>
        <dbReference type="ARBA" id="ARBA00022552"/>
    </source>
</evidence>
<dbReference type="STRING" id="282301.A0A267GF38"/>
<evidence type="ECO:0000313" key="11">
    <source>
        <dbReference type="Proteomes" id="UP000215902"/>
    </source>
</evidence>
<dbReference type="OrthoDB" id="21550at2759"/>
<feature type="compositionally biased region" description="Pro residues" evidence="9">
    <location>
        <begin position="435"/>
        <end position="445"/>
    </location>
</feature>
<comment type="subcellular location">
    <subcellularLocation>
        <location evidence="1">Nucleus</location>
    </subcellularLocation>
</comment>
<protein>
    <recommendedName>
        <fullName evidence="3">H/ACA ribonucleoprotein complex non-core subunit NAF1</fullName>
    </recommendedName>
</protein>
<dbReference type="Pfam" id="PF04410">
    <property type="entry name" value="Gar1"/>
    <property type="match status" value="1"/>
</dbReference>
<feature type="compositionally biased region" description="Low complexity" evidence="9">
    <location>
        <begin position="352"/>
        <end position="382"/>
    </location>
</feature>
<organism evidence="10 11">
    <name type="scientific">Macrostomum lignano</name>
    <dbReference type="NCBI Taxonomy" id="282301"/>
    <lineage>
        <taxon>Eukaryota</taxon>
        <taxon>Metazoa</taxon>
        <taxon>Spiralia</taxon>
        <taxon>Lophotrochozoa</taxon>
        <taxon>Platyhelminthes</taxon>
        <taxon>Rhabditophora</taxon>
        <taxon>Macrostomorpha</taxon>
        <taxon>Macrostomida</taxon>
        <taxon>Macrostomidae</taxon>
        <taxon>Macrostomum</taxon>
    </lineage>
</organism>
<evidence type="ECO:0000313" key="10">
    <source>
        <dbReference type="EMBL" id="PAA84660.1"/>
    </source>
</evidence>
<dbReference type="EMBL" id="NIVC01000365">
    <property type="protein sequence ID" value="PAA84660.1"/>
    <property type="molecule type" value="Genomic_DNA"/>
</dbReference>
<evidence type="ECO:0000256" key="9">
    <source>
        <dbReference type="SAM" id="MobiDB-lite"/>
    </source>
</evidence>
<keyword evidence="4" id="KW-0690">Ribosome biogenesis</keyword>
<dbReference type="InterPro" id="IPR009000">
    <property type="entry name" value="Transl_B-barrel_sf"/>
</dbReference>
<keyword evidence="5" id="KW-0698">rRNA processing</keyword>
<keyword evidence="11" id="KW-1185">Reference proteome</keyword>
<keyword evidence="7" id="KW-0694">RNA-binding</keyword>
<dbReference type="Gene3D" id="2.40.10.230">
    <property type="entry name" value="Probable tRNA pseudouridine synthase domain"/>
    <property type="match status" value="1"/>
</dbReference>
<gene>
    <name evidence="10" type="ORF">BOX15_Mlig005199g2</name>
</gene>
<dbReference type="GO" id="GO:0005634">
    <property type="term" value="C:nucleus"/>
    <property type="evidence" value="ECO:0007669"/>
    <property type="project" value="UniProtKB-SubCell"/>
</dbReference>
<dbReference type="AlphaFoldDB" id="A0A267GF38"/>
<sequence length="529" mass="58060">MATDKQPDAEVAQLLSSLLDQVEFEADGCLVTGLEFHLHRRRADSDDSSSSSSSGGLGAGCSDDSAHGATDEEEGDEEEIASQQPAGLGRGRGRKRPQADGSEHRPPRRNPLGDLEGVIGPVERLTLSVPAEVAMRQCATVSSVLGALVVAQSEPDLNPLDINSVLFLSDRQPLGQVLDVFGPVSRPFYSVLLPSPEVVAELGVAVGQPLLFADEDSLRHFILPARLAATQPRPSDASWLGDQEPPAECLDYSDDEAERLAKRQAKRRGPDGETAGEELEAASVAAPTASAAQGQQQRRKPNWKKQQLQSPAAAAQAQQRQPPHHQPYRFPPQQQLPHQHQPPRRFPPPNPSQLRYPPQHHPSFQHPSQQHPPYQQSPQQHPSQHHPPFQHPPFQRPPQQHPPYQQSPQQHPPYQQPPYQHPHQHHPPQQHQPYQYPPQQHPPQQPYSYQPAHPHQRQQQFSAHQEVRGGFPPRPFPGMSATGDGGGAGGQCDVTNDGGIINERATAGNADRSAGSTSWPPPVHQRRAL</sequence>
<dbReference type="GO" id="GO:0006364">
    <property type="term" value="P:rRNA processing"/>
    <property type="evidence" value="ECO:0007669"/>
    <property type="project" value="UniProtKB-KW"/>
</dbReference>